<sequence length="320" mass="33465">MNHTRLAHRPKGRALRATALLAITACTLTACGNGHDDASASASSPAASAPAAGASSPAASPGAEGPSDSALRMIANGGHRLAFHVTPGHLPAIVLDAGGGEDSSQWKEIAPRLHSATGSQIITYDRAGMGASDEVPGPWKVENAVSDLEAGLRELGVTRNVVLVAHSQAGEVATYFTRDNPRLVSGAVLIDASLPQLYTDEQIARLVAATAPQVEAARKDTSKKANRQLIATAESYVPLHEAYHEVTWPSSVPATVVVSEKTPFDGSPQDARRWREAAAEFAAAAPNRALVTAWGSSHAIPHDRPGLVLEEIERMLGRLS</sequence>
<name>A0ABV9X793_9ACTN</name>
<feature type="domain" description="AB hydrolase-1" evidence="3">
    <location>
        <begin position="93"/>
        <end position="310"/>
    </location>
</feature>
<evidence type="ECO:0000256" key="1">
    <source>
        <dbReference type="SAM" id="MobiDB-lite"/>
    </source>
</evidence>
<dbReference type="PANTHER" id="PTHR43194:SF2">
    <property type="entry name" value="PEROXISOMAL MEMBRANE PROTEIN LPX1"/>
    <property type="match status" value="1"/>
</dbReference>
<keyword evidence="4" id="KW-0378">Hydrolase</keyword>
<comment type="caution">
    <text evidence="4">The sequence shown here is derived from an EMBL/GenBank/DDBJ whole genome shotgun (WGS) entry which is preliminary data.</text>
</comment>
<keyword evidence="5" id="KW-1185">Reference proteome</keyword>
<dbReference type="Gene3D" id="3.40.50.1820">
    <property type="entry name" value="alpha/beta hydrolase"/>
    <property type="match status" value="1"/>
</dbReference>
<organism evidence="4 5">
    <name type="scientific">Streptomyces lienomycini</name>
    <dbReference type="NCBI Taxonomy" id="284035"/>
    <lineage>
        <taxon>Bacteria</taxon>
        <taxon>Bacillati</taxon>
        <taxon>Actinomycetota</taxon>
        <taxon>Actinomycetes</taxon>
        <taxon>Kitasatosporales</taxon>
        <taxon>Streptomycetaceae</taxon>
        <taxon>Streptomyces</taxon>
    </lineage>
</organism>
<feature type="chain" id="PRO_5045770842" evidence="2">
    <location>
        <begin position="31"/>
        <end position="320"/>
    </location>
</feature>
<dbReference type="InterPro" id="IPR029058">
    <property type="entry name" value="AB_hydrolase_fold"/>
</dbReference>
<keyword evidence="2" id="KW-0732">Signal</keyword>
<evidence type="ECO:0000313" key="4">
    <source>
        <dbReference type="EMBL" id="MFC5020125.1"/>
    </source>
</evidence>
<feature type="signal peptide" evidence="2">
    <location>
        <begin position="1"/>
        <end position="30"/>
    </location>
</feature>
<feature type="compositionally biased region" description="Low complexity" evidence="1">
    <location>
        <begin position="39"/>
        <end position="70"/>
    </location>
</feature>
<dbReference type="RefSeq" id="WP_271413899.1">
    <property type="nucleotide sequence ID" value="NZ_BAAATN010000038.1"/>
</dbReference>
<evidence type="ECO:0000259" key="3">
    <source>
        <dbReference type="Pfam" id="PF12697"/>
    </source>
</evidence>
<protein>
    <submittedName>
        <fullName evidence="4">Alpha/beta fold hydrolase</fullName>
    </submittedName>
</protein>
<dbReference type="InterPro" id="IPR000073">
    <property type="entry name" value="AB_hydrolase_1"/>
</dbReference>
<dbReference type="GO" id="GO:0016787">
    <property type="term" value="F:hydrolase activity"/>
    <property type="evidence" value="ECO:0007669"/>
    <property type="project" value="UniProtKB-KW"/>
</dbReference>
<evidence type="ECO:0000256" key="2">
    <source>
        <dbReference type="SAM" id="SignalP"/>
    </source>
</evidence>
<gene>
    <name evidence="4" type="ORF">ACFPRC_35385</name>
</gene>
<feature type="region of interest" description="Disordered" evidence="1">
    <location>
        <begin position="35"/>
        <end position="70"/>
    </location>
</feature>
<dbReference type="PANTHER" id="PTHR43194">
    <property type="entry name" value="HYDROLASE ALPHA/BETA FOLD FAMILY"/>
    <property type="match status" value="1"/>
</dbReference>
<evidence type="ECO:0000313" key="5">
    <source>
        <dbReference type="Proteomes" id="UP001595855"/>
    </source>
</evidence>
<proteinExistence type="predicted"/>
<dbReference type="EMBL" id="JBHSJO010000001">
    <property type="protein sequence ID" value="MFC5020125.1"/>
    <property type="molecule type" value="Genomic_DNA"/>
</dbReference>
<dbReference type="InterPro" id="IPR050228">
    <property type="entry name" value="Carboxylesterase_BioH"/>
</dbReference>
<dbReference type="PROSITE" id="PS51257">
    <property type="entry name" value="PROKAR_LIPOPROTEIN"/>
    <property type="match status" value="1"/>
</dbReference>
<dbReference type="SUPFAM" id="SSF53474">
    <property type="entry name" value="alpha/beta-Hydrolases"/>
    <property type="match status" value="1"/>
</dbReference>
<reference evidence="5" key="1">
    <citation type="journal article" date="2019" name="Int. J. Syst. Evol. Microbiol.">
        <title>The Global Catalogue of Microorganisms (GCM) 10K type strain sequencing project: providing services to taxonomists for standard genome sequencing and annotation.</title>
        <authorList>
            <consortium name="The Broad Institute Genomics Platform"/>
            <consortium name="The Broad Institute Genome Sequencing Center for Infectious Disease"/>
            <person name="Wu L."/>
            <person name="Ma J."/>
        </authorList>
    </citation>
    <scope>NUCLEOTIDE SEQUENCE [LARGE SCALE GENOMIC DNA]</scope>
    <source>
        <strain evidence="5">CGMCC 4.1542</strain>
    </source>
</reference>
<accession>A0ABV9X793</accession>
<dbReference type="Pfam" id="PF12697">
    <property type="entry name" value="Abhydrolase_6"/>
    <property type="match status" value="1"/>
</dbReference>
<dbReference type="Proteomes" id="UP001595855">
    <property type="component" value="Unassembled WGS sequence"/>
</dbReference>